<gene>
    <name evidence="3" type="ORF">Taro_038970</name>
</gene>
<accession>A0A843WKT2</accession>
<dbReference type="GO" id="GO:0009225">
    <property type="term" value="P:nucleotide-sugar metabolic process"/>
    <property type="evidence" value="ECO:0007669"/>
    <property type="project" value="TreeGrafter"/>
</dbReference>
<dbReference type="PANTHER" id="PTHR12837">
    <property type="entry name" value="POLY ADP-RIBOSE GLYCOHYDROLASE"/>
    <property type="match status" value="1"/>
</dbReference>
<proteinExistence type="predicted"/>
<dbReference type="GO" id="GO:0005737">
    <property type="term" value="C:cytoplasm"/>
    <property type="evidence" value="ECO:0007669"/>
    <property type="project" value="TreeGrafter"/>
</dbReference>
<dbReference type="InterPro" id="IPR046372">
    <property type="entry name" value="PARG_cat_C"/>
</dbReference>
<keyword evidence="4" id="KW-1185">Reference proteome</keyword>
<organism evidence="3 4">
    <name type="scientific">Colocasia esculenta</name>
    <name type="common">Wild taro</name>
    <name type="synonym">Arum esculentum</name>
    <dbReference type="NCBI Taxonomy" id="4460"/>
    <lineage>
        <taxon>Eukaryota</taxon>
        <taxon>Viridiplantae</taxon>
        <taxon>Streptophyta</taxon>
        <taxon>Embryophyta</taxon>
        <taxon>Tracheophyta</taxon>
        <taxon>Spermatophyta</taxon>
        <taxon>Magnoliopsida</taxon>
        <taxon>Liliopsida</taxon>
        <taxon>Araceae</taxon>
        <taxon>Aroideae</taxon>
        <taxon>Colocasieae</taxon>
        <taxon>Colocasia</taxon>
    </lineage>
</organism>
<dbReference type="GO" id="GO:0005975">
    <property type="term" value="P:carbohydrate metabolic process"/>
    <property type="evidence" value="ECO:0007669"/>
    <property type="project" value="InterPro"/>
</dbReference>
<dbReference type="Proteomes" id="UP000652761">
    <property type="component" value="Unassembled WGS sequence"/>
</dbReference>
<reference evidence="3" key="1">
    <citation type="submission" date="2017-07" db="EMBL/GenBank/DDBJ databases">
        <title>Taro Niue Genome Assembly and Annotation.</title>
        <authorList>
            <person name="Atibalentja N."/>
            <person name="Keating K."/>
            <person name="Fields C.J."/>
        </authorList>
    </citation>
    <scope>NUCLEOTIDE SEQUENCE</scope>
    <source>
        <strain evidence="3">Niue_2</strain>
        <tissue evidence="3">Leaf</tissue>
    </source>
</reference>
<dbReference type="OrthoDB" id="1937899at2759"/>
<evidence type="ECO:0000313" key="3">
    <source>
        <dbReference type="EMBL" id="MQM06151.1"/>
    </source>
</evidence>
<dbReference type="PANTHER" id="PTHR12837:SF0">
    <property type="entry name" value="POLY(ADP-RIBOSE) GLYCOHYDROLASE"/>
    <property type="match status" value="1"/>
</dbReference>
<name>A0A843WKT2_COLES</name>
<dbReference type="GO" id="GO:0004649">
    <property type="term" value="F:poly(ADP-ribose) glycohydrolase activity"/>
    <property type="evidence" value="ECO:0007669"/>
    <property type="project" value="InterPro"/>
</dbReference>
<evidence type="ECO:0000256" key="1">
    <source>
        <dbReference type="SAM" id="MobiDB-lite"/>
    </source>
</evidence>
<dbReference type="EMBL" id="NMUH01003553">
    <property type="protein sequence ID" value="MQM06151.1"/>
    <property type="molecule type" value="Genomic_DNA"/>
</dbReference>
<dbReference type="GO" id="GO:1990966">
    <property type="term" value="P:ATP generation from poly-ADP-D-ribose"/>
    <property type="evidence" value="ECO:0007669"/>
    <property type="project" value="TreeGrafter"/>
</dbReference>
<dbReference type="GO" id="GO:0006282">
    <property type="term" value="P:regulation of DNA repair"/>
    <property type="evidence" value="ECO:0007669"/>
    <property type="project" value="InterPro"/>
</dbReference>
<dbReference type="Pfam" id="PF05028">
    <property type="entry name" value="PARG_cat_C"/>
    <property type="match status" value="1"/>
</dbReference>
<dbReference type="AlphaFoldDB" id="A0A843WKT2"/>
<evidence type="ECO:0000313" key="4">
    <source>
        <dbReference type="Proteomes" id="UP000652761"/>
    </source>
</evidence>
<evidence type="ECO:0000259" key="2">
    <source>
        <dbReference type="Pfam" id="PF05028"/>
    </source>
</evidence>
<sequence>MESIDQVVSAKCADVKMSDSSAPGNGTAGDCSAESSSTSTELSHVYGILTTEENVGVATGNWGCGAFGGDPEVKSIIQWLAASQALRPFILYYTFGEKALQRLEQVTQWILLHGWTVGDLWHMLVEYSHQRLNEETGIGFFNWLLPKQDRRRITEADYMSE</sequence>
<dbReference type="GO" id="GO:0005634">
    <property type="term" value="C:nucleus"/>
    <property type="evidence" value="ECO:0007669"/>
    <property type="project" value="TreeGrafter"/>
</dbReference>
<comment type="caution">
    <text evidence="3">The sequence shown here is derived from an EMBL/GenBank/DDBJ whole genome shotgun (WGS) entry which is preliminary data.</text>
</comment>
<protein>
    <recommendedName>
        <fullName evidence="2">PARG catalytic Macro domain-containing protein</fullName>
    </recommendedName>
</protein>
<feature type="domain" description="PARG catalytic Macro" evidence="2">
    <location>
        <begin position="52"/>
        <end position="101"/>
    </location>
</feature>
<dbReference type="InterPro" id="IPR007724">
    <property type="entry name" value="Poly_GlycHdrlase"/>
</dbReference>
<feature type="region of interest" description="Disordered" evidence="1">
    <location>
        <begin position="16"/>
        <end position="35"/>
    </location>
</feature>